<feature type="compositionally biased region" description="Polar residues" evidence="1">
    <location>
        <begin position="1037"/>
        <end position="1050"/>
    </location>
</feature>
<evidence type="ECO:0000313" key="4">
    <source>
        <dbReference type="Proteomes" id="UP000037751"/>
    </source>
</evidence>
<feature type="region of interest" description="Disordered" evidence="1">
    <location>
        <begin position="369"/>
        <end position="396"/>
    </location>
</feature>
<dbReference type="GeneID" id="28728824"/>
<feature type="compositionally biased region" description="Basic and acidic residues" evidence="1">
    <location>
        <begin position="918"/>
        <end position="930"/>
    </location>
</feature>
<feature type="compositionally biased region" description="Basic and acidic residues" evidence="1">
    <location>
        <begin position="154"/>
        <end position="163"/>
    </location>
</feature>
<feature type="region of interest" description="Disordered" evidence="1">
    <location>
        <begin position="69"/>
        <end position="356"/>
    </location>
</feature>
<evidence type="ECO:0000256" key="1">
    <source>
        <dbReference type="SAM" id="MobiDB-lite"/>
    </source>
</evidence>
<organism evidence="3 4">
    <name type="scientific">Malassezia pachydermatis</name>
    <dbReference type="NCBI Taxonomy" id="77020"/>
    <lineage>
        <taxon>Eukaryota</taxon>
        <taxon>Fungi</taxon>
        <taxon>Dikarya</taxon>
        <taxon>Basidiomycota</taxon>
        <taxon>Ustilaginomycotina</taxon>
        <taxon>Malasseziomycetes</taxon>
        <taxon>Malasseziales</taxon>
        <taxon>Malasseziaceae</taxon>
        <taxon>Malassezia</taxon>
    </lineage>
</organism>
<reference evidence="3 4" key="1">
    <citation type="submission" date="2015-07" db="EMBL/GenBank/DDBJ databases">
        <title>Draft Genome Sequence of Malassezia furfur CBS1878 and Malassezia pachydermatis CBS1879.</title>
        <authorList>
            <person name="Triana S."/>
            <person name="Ohm R."/>
            <person name="Gonzalez A."/>
            <person name="DeCock H."/>
            <person name="Restrepo S."/>
            <person name="Celis A."/>
        </authorList>
    </citation>
    <scope>NUCLEOTIDE SEQUENCE [LARGE SCALE GENOMIC DNA]</scope>
    <source>
        <strain evidence="3 4">CBS 1879</strain>
    </source>
</reference>
<sequence>MAPIVYERRRMADEDVDCNDVDDRSTEPSSPSFQLMSPPTSHTLSGKDVGMRATVGDSSYDTSVASILPWKETQRDGGLETDIDSEPDDVAAPTTLASRMQPKSLATSSLFLFSEDEDEEGPGRKALSAKQASQVDARKARMQRLRMLAQQRTSLDEETREPPRSPSPPSETSRPSSPLAAPALVDIVSDDDDDNIAIPAPSSKPVKGLSNKEKREMHSMSARLRREHRTSLPRPEPKRYQLSELLSTIQHTTSPAPQAMHSSDPVESSSTPDPRPPSDQVSSAVPTSPSERRRPIPDDDEARQLAQKKWAWIRRQPAPPSSKDGDDDDELEVVDVRSHHAPHVRFRGSPPRDVQRDEVASTLAHLAVRPRTPRRHRIATNEYRSPNAHGPTADPVSDAQMDVAAHTFALAAHRDAGHMAPTSPGQPDKPTQRPSMPPVLGLGELNATVLQKVYAQNAASTAKRAPPTQVPHPRASPSPSPPPDPQQAPASSQAYSPASSLGSGSSEKENEPLRSRSASLSDSHPRAASPSPSAPLSELPIPDLGDFFAPTPTDRSVQPSPSPAASLSRTGSNSSVLAQFFEAGTQEPSRNASLDIFANERRSGPVGGMTQFFDATPVDPVSRSQEAMPPPTHAPSGDAFAALRRAEQADAAAPLSPDVLPSLDPSLAERGEDLWREAQAAQQQSHDGMLYLNEDGFFTQTKPQEPPSPGSVHEDSDADEPAPAPAVRHTYKRPTSAFVFGEAEESDEDEQRGDHGGLAGVFSDKGSDSEKEEGSEDDADLSSLLDDESDSDNDEKDEAARKMFMQHQQEDDAAAQALHERATKGLLRHRRRGREDDMLADMLDEDADEDELRRRLQAPRFAKSKRRQVEGDGLDALAAREDAQAFVRTYTETHTTADDHAKYDFLHADDSSSEDEERVSAHTIRTEILRASRQRAASPDLLDPTHSDHDEIGVKLSSRAAPKRAATTMSDDEDAHYSKVLFTSGKVDVSSLSRDAQEKRARLLEEYSHEPAWQDGRGGRGGIDRRRSGSAKRSSSMPLSRSFEPTQSAPSVLVHRVLKRQAQFP</sequence>
<protein>
    <recommendedName>
        <fullName evidence="2">DNA replication checkpoint mediator MRC1 domain-containing protein</fullName>
    </recommendedName>
</protein>
<evidence type="ECO:0000259" key="2">
    <source>
        <dbReference type="Pfam" id="PF09444"/>
    </source>
</evidence>
<dbReference type="AlphaFoldDB" id="A0A0M8MVS3"/>
<dbReference type="EMBL" id="LGAV01000002">
    <property type="protein sequence ID" value="KOS15314.1"/>
    <property type="molecule type" value="Genomic_DNA"/>
</dbReference>
<feature type="domain" description="DNA replication checkpoint mediator MRC1" evidence="2">
    <location>
        <begin position="733"/>
        <end position="889"/>
    </location>
</feature>
<dbReference type="Pfam" id="PF09444">
    <property type="entry name" value="MRC1"/>
    <property type="match status" value="1"/>
</dbReference>
<feature type="compositionally biased region" description="Polar residues" evidence="1">
    <location>
        <begin position="280"/>
        <end position="289"/>
    </location>
</feature>
<feature type="compositionally biased region" description="Low complexity" evidence="1">
    <location>
        <begin position="487"/>
        <end position="505"/>
    </location>
</feature>
<feature type="region of interest" description="Disordered" evidence="1">
    <location>
        <begin position="908"/>
        <end position="976"/>
    </location>
</feature>
<dbReference type="VEuPathDB" id="FungiDB:Malapachy_2460"/>
<feature type="compositionally biased region" description="Polar residues" evidence="1">
    <location>
        <begin position="244"/>
        <end position="256"/>
    </location>
</feature>
<feature type="region of interest" description="Disordered" evidence="1">
    <location>
        <begin position="457"/>
        <end position="573"/>
    </location>
</feature>
<feature type="compositionally biased region" description="Acidic residues" evidence="1">
    <location>
        <begin position="770"/>
        <end position="797"/>
    </location>
</feature>
<feature type="region of interest" description="Disordered" evidence="1">
    <location>
        <begin position="605"/>
        <end position="814"/>
    </location>
</feature>
<feature type="compositionally biased region" description="Basic and acidic residues" evidence="1">
    <location>
        <begin position="1"/>
        <end position="13"/>
    </location>
</feature>
<gene>
    <name evidence="3" type="ORF">Malapachy_2460</name>
</gene>
<feature type="region of interest" description="Disordered" evidence="1">
    <location>
        <begin position="409"/>
        <end position="444"/>
    </location>
</feature>
<feature type="compositionally biased region" description="Polar residues" evidence="1">
    <location>
        <begin position="27"/>
        <end position="44"/>
    </location>
</feature>
<feature type="compositionally biased region" description="Pro residues" evidence="1">
    <location>
        <begin position="468"/>
        <end position="486"/>
    </location>
</feature>
<evidence type="ECO:0000313" key="3">
    <source>
        <dbReference type="EMBL" id="KOS15314.1"/>
    </source>
</evidence>
<accession>A0A0M8MVS3</accession>
<feature type="compositionally biased region" description="Low complexity" evidence="1">
    <location>
        <begin position="526"/>
        <end position="542"/>
    </location>
</feature>
<feature type="compositionally biased region" description="Acidic residues" evidence="1">
    <location>
        <begin position="742"/>
        <end position="751"/>
    </location>
</feature>
<name>A0A0M8MVS3_9BASI</name>
<feature type="compositionally biased region" description="Acidic residues" evidence="1">
    <location>
        <begin position="79"/>
        <end position="89"/>
    </location>
</feature>
<feature type="compositionally biased region" description="Polar residues" evidence="1">
    <location>
        <begin position="553"/>
        <end position="573"/>
    </location>
</feature>
<dbReference type="STRING" id="77020.A0A0M8MVS3"/>
<dbReference type="RefSeq" id="XP_017992946.1">
    <property type="nucleotide sequence ID" value="XM_018136949.1"/>
</dbReference>
<feature type="region of interest" description="Disordered" evidence="1">
    <location>
        <begin position="1"/>
        <end position="55"/>
    </location>
</feature>
<keyword evidence="4" id="KW-1185">Reference proteome</keyword>
<dbReference type="InterPro" id="IPR018564">
    <property type="entry name" value="Repl_chkpnt_MRC1_dom"/>
</dbReference>
<dbReference type="Proteomes" id="UP000037751">
    <property type="component" value="Unassembled WGS sequence"/>
</dbReference>
<feature type="compositionally biased region" description="Low complexity" evidence="1">
    <location>
        <begin position="639"/>
        <end position="666"/>
    </location>
</feature>
<proteinExistence type="predicted"/>
<feature type="compositionally biased region" description="Basic and acidic residues" evidence="1">
    <location>
        <begin position="667"/>
        <end position="676"/>
    </location>
</feature>
<feature type="compositionally biased region" description="Basic and acidic residues" evidence="1">
    <location>
        <begin position="943"/>
        <end position="953"/>
    </location>
</feature>
<dbReference type="OrthoDB" id="3359121at2759"/>
<comment type="caution">
    <text evidence="3">The sequence shown here is derived from an EMBL/GenBank/DDBJ whole genome shotgun (WGS) entry which is preliminary data.</text>
</comment>
<feature type="region of interest" description="Disordered" evidence="1">
    <location>
        <begin position="1006"/>
        <end position="1052"/>
    </location>
</feature>